<accession>A0ABU1K548</accession>
<proteinExistence type="predicted"/>
<dbReference type="Proteomes" id="UP001257659">
    <property type="component" value="Unassembled WGS sequence"/>
</dbReference>
<gene>
    <name evidence="1" type="ORF">GGR31_000748</name>
</gene>
<comment type="caution">
    <text evidence="1">The sequence shown here is derived from an EMBL/GenBank/DDBJ whole genome shotgun (WGS) entry which is preliminary data.</text>
</comment>
<evidence type="ECO:0000313" key="2">
    <source>
        <dbReference type="Proteomes" id="UP001257659"/>
    </source>
</evidence>
<dbReference type="EMBL" id="JAVDQA010000001">
    <property type="protein sequence ID" value="MDR6300132.1"/>
    <property type="molecule type" value="Genomic_DNA"/>
</dbReference>
<reference evidence="1 2" key="1">
    <citation type="submission" date="2023-07" db="EMBL/GenBank/DDBJ databases">
        <title>Genomic Encyclopedia of Type Strains, Phase IV (KMG-IV): sequencing the most valuable type-strain genomes for metagenomic binning, comparative biology and taxonomic classification.</title>
        <authorList>
            <person name="Goeker M."/>
        </authorList>
    </citation>
    <scope>NUCLEOTIDE SEQUENCE [LARGE SCALE GENOMIC DNA]</scope>
    <source>
        <strain evidence="1 2">DSM 102814</strain>
    </source>
</reference>
<protein>
    <submittedName>
        <fullName evidence="1">Uncharacterized protein</fullName>
    </submittedName>
</protein>
<keyword evidence="2" id="KW-1185">Reference proteome</keyword>
<organism evidence="1 2">
    <name type="scientific">Mesonia maritima</name>
    <dbReference type="NCBI Taxonomy" id="1793873"/>
    <lineage>
        <taxon>Bacteria</taxon>
        <taxon>Pseudomonadati</taxon>
        <taxon>Bacteroidota</taxon>
        <taxon>Flavobacteriia</taxon>
        <taxon>Flavobacteriales</taxon>
        <taxon>Flavobacteriaceae</taxon>
        <taxon>Mesonia</taxon>
    </lineage>
</organism>
<name>A0ABU1K548_9FLAO</name>
<evidence type="ECO:0000313" key="1">
    <source>
        <dbReference type="EMBL" id="MDR6300132.1"/>
    </source>
</evidence>
<sequence>MSISFKNIDSLKNGTERQQIAWNGIKEYNPLLTV</sequence>